<dbReference type="SUPFAM" id="SSF56935">
    <property type="entry name" value="Porins"/>
    <property type="match status" value="1"/>
</dbReference>
<evidence type="ECO:0000256" key="10">
    <source>
        <dbReference type="PROSITE-ProRule" id="PRU01360"/>
    </source>
</evidence>
<evidence type="ECO:0000256" key="11">
    <source>
        <dbReference type="RuleBase" id="RU003357"/>
    </source>
</evidence>
<dbReference type="InterPro" id="IPR012910">
    <property type="entry name" value="Plug_dom"/>
</dbReference>
<reference evidence="15 16" key="1">
    <citation type="submission" date="2019-11" db="EMBL/GenBank/DDBJ databases">
        <authorList>
            <person name="Zheng R.K."/>
            <person name="Sun C.M."/>
        </authorList>
    </citation>
    <scope>NUCLEOTIDE SEQUENCE [LARGE SCALE GENOMIC DNA]</scope>
    <source>
        <strain evidence="15 16">WC007</strain>
    </source>
</reference>
<keyword evidence="3 10" id="KW-1134">Transmembrane beta strand</keyword>
<dbReference type="Proteomes" id="UP000428260">
    <property type="component" value="Chromosome"/>
</dbReference>
<dbReference type="GO" id="GO:0015344">
    <property type="term" value="F:siderophore uptake transmembrane transporter activity"/>
    <property type="evidence" value="ECO:0007669"/>
    <property type="project" value="TreeGrafter"/>
</dbReference>
<dbReference type="RefSeq" id="WP_158865640.1">
    <property type="nucleotide sequence ID" value="NZ_CP046401.1"/>
</dbReference>
<evidence type="ECO:0000256" key="3">
    <source>
        <dbReference type="ARBA" id="ARBA00022452"/>
    </source>
</evidence>
<dbReference type="Pfam" id="PF13715">
    <property type="entry name" value="CarbopepD_reg_2"/>
    <property type="match status" value="1"/>
</dbReference>
<protein>
    <submittedName>
        <fullName evidence="15">TonB-dependent receptor</fullName>
    </submittedName>
</protein>
<keyword evidence="7 10" id="KW-0472">Membrane</keyword>
<dbReference type="InterPro" id="IPR036942">
    <property type="entry name" value="Beta-barrel_TonB_sf"/>
</dbReference>
<sequence length="804" mass="90531">MRKLCGVFVAIFILGSAINAQDLYILSGAVTDNDNSVLPGASVVLSSGKKGTVTDADGHFSFSELKAGTYFISVSFVGYKTFRDTLKIRSDQNVHIKLQPSVMTLNEVVVKDNYAQKQKREDSRNIEVVNDRFVKMNLSGSLMKSLERLPGVSTIDIGSGQSKPVIRGLGFNRIVVAENGIKHEGQQWGEDHGLEIDQYAVDRVEVVKGPASLMFGSDAIGGVINIKQLDVPAENSYGGSVDLTGKSNNDLLGTSVDVFARKKALYFTGRVTLLDYGDYRVPTDRVEIYSYKAALYKNFLRNTAGNEQDFHLSFGAIGQQFTTRFYFSDLFSKSGFFANAHGLEPRNVDTALHDRSSRDVQYPYQEVSHLKATNQSEWHGENFNVEMELGFQNNSRKEWSQYVSHGYMPANFPDTMSFDADLERQFDKDVYSGNLKVSFETIESLSLTAGVNSEFQNNDIGGRGFIIPAFTQIAAGTFLYGKYYLSPNSILQAGLRFDYGEINTEEYSDWFPSPVVTDDDTVWSYLQRAPEMTRIFHNISWSVGFNQNWEKVSLKANIGKSFRMPIAKELAANGVNYHRFSYEVGDPDLSAEVSYQLDLGGEYNSGDFAVGLSPFVNYFPNYIYLNPTSEHDRLYGNGNQVFYYMQSEVLRFGGEIHVHYRVFNPLTVGMIGEYVYSEQLSGEKKGFTLPFSPPASLLFNAKYSKENIGWFKSPYFSVDYKLVARQTRIVAPEEKTPGYQVVNLSLGGDVGFRNQKISIAFQIQNLFNRKYFNHTSYYRLINVPEAGRNFVLNINIPFNNNFKK</sequence>
<dbReference type="InterPro" id="IPR037066">
    <property type="entry name" value="Plug_dom_sf"/>
</dbReference>
<feature type="signal peptide" evidence="12">
    <location>
        <begin position="1"/>
        <end position="20"/>
    </location>
</feature>
<dbReference type="Pfam" id="PF07715">
    <property type="entry name" value="Plug"/>
    <property type="match status" value="1"/>
</dbReference>
<dbReference type="InterPro" id="IPR039426">
    <property type="entry name" value="TonB-dep_rcpt-like"/>
</dbReference>
<keyword evidence="4 10" id="KW-0812">Transmembrane</keyword>
<evidence type="ECO:0000313" key="16">
    <source>
        <dbReference type="Proteomes" id="UP000428260"/>
    </source>
</evidence>
<feature type="domain" description="TonB-dependent receptor plug" evidence="14">
    <location>
        <begin position="119"/>
        <end position="223"/>
    </location>
</feature>
<dbReference type="EMBL" id="CP046401">
    <property type="protein sequence ID" value="QGY43977.1"/>
    <property type="molecule type" value="Genomic_DNA"/>
</dbReference>
<dbReference type="PANTHER" id="PTHR30069">
    <property type="entry name" value="TONB-DEPENDENT OUTER MEMBRANE RECEPTOR"/>
    <property type="match status" value="1"/>
</dbReference>
<dbReference type="PANTHER" id="PTHR30069:SF29">
    <property type="entry name" value="HEMOGLOBIN AND HEMOGLOBIN-HAPTOGLOBIN-BINDING PROTEIN 1-RELATED"/>
    <property type="match status" value="1"/>
</dbReference>
<keyword evidence="16" id="KW-1185">Reference proteome</keyword>
<evidence type="ECO:0000256" key="6">
    <source>
        <dbReference type="ARBA" id="ARBA00023077"/>
    </source>
</evidence>
<evidence type="ECO:0000256" key="7">
    <source>
        <dbReference type="ARBA" id="ARBA00023136"/>
    </source>
</evidence>
<organism evidence="15 16">
    <name type="scientific">Maribellus comscasis</name>
    <dbReference type="NCBI Taxonomy" id="2681766"/>
    <lineage>
        <taxon>Bacteria</taxon>
        <taxon>Pseudomonadati</taxon>
        <taxon>Bacteroidota</taxon>
        <taxon>Bacteroidia</taxon>
        <taxon>Marinilabiliales</taxon>
        <taxon>Prolixibacteraceae</taxon>
        <taxon>Maribellus</taxon>
    </lineage>
</organism>
<evidence type="ECO:0000256" key="2">
    <source>
        <dbReference type="ARBA" id="ARBA00022448"/>
    </source>
</evidence>
<evidence type="ECO:0000256" key="8">
    <source>
        <dbReference type="ARBA" id="ARBA00023170"/>
    </source>
</evidence>
<dbReference type="GO" id="GO:0009279">
    <property type="term" value="C:cell outer membrane"/>
    <property type="evidence" value="ECO:0007669"/>
    <property type="project" value="UniProtKB-SubCell"/>
</dbReference>
<dbReference type="Pfam" id="PF00593">
    <property type="entry name" value="TonB_dep_Rec_b-barrel"/>
    <property type="match status" value="1"/>
</dbReference>
<name>A0A6I6JUX2_9BACT</name>
<keyword evidence="9 10" id="KW-0998">Cell outer membrane</keyword>
<evidence type="ECO:0000256" key="12">
    <source>
        <dbReference type="SAM" id="SignalP"/>
    </source>
</evidence>
<keyword evidence="2 10" id="KW-0813">Transport</keyword>
<accession>A0A6I6JUX2</accession>
<dbReference type="AlphaFoldDB" id="A0A6I6JUX2"/>
<proteinExistence type="inferred from homology"/>
<dbReference type="Gene3D" id="2.170.130.10">
    <property type="entry name" value="TonB-dependent receptor, plug domain"/>
    <property type="match status" value="1"/>
</dbReference>
<dbReference type="Gene3D" id="2.40.170.20">
    <property type="entry name" value="TonB-dependent receptor, beta-barrel domain"/>
    <property type="match status" value="1"/>
</dbReference>
<evidence type="ECO:0000313" key="15">
    <source>
        <dbReference type="EMBL" id="QGY43977.1"/>
    </source>
</evidence>
<dbReference type="InterPro" id="IPR000531">
    <property type="entry name" value="Beta-barrel_TonB"/>
</dbReference>
<feature type="domain" description="TonB-dependent receptor-like beta-barrel" evidence="13">
    <location>
        <begin position="322"/>
        <end position="766"/>
    </location>
</feature>
<evidence type="ECO:0000256" key="9">
    <source>
        <dbReference type="ARBA" id="ARBA00023237"/>
    </source>
</evidence>
<evidence type="ECO:0000256" key="4">
    <source>
        <dbReference type="ARBA" id="ARBA00022692"/>
    </source>
</evidence>
<evidence type="ECO:0000259" key="13">
    <source>
        <dbReference type="Pfam" id="PF00593"/>
    </source>
</evidence>
<comment type="similarity">
    <text evidence="10 11">Belongs to the TonB-dependent receptor family.</text>
</comment>
<evidence type="ECO:0000256" key="5">
    <source>
        <dbReference type="ARBA" id="ARBA00022729"/>
    </source>
</evidence>
<evidence type="ECO:0000259" key="14">
    <source>
        <dbReference type="Pfam" id="PF07715"/>
    </source>
</evidence>
<keyword evidence="6 11" id="KW-0798">TonB box</keyword>
<keyword evidence="5 12" id="KW-0732">Signal</keyword>
<dbReference type="KEGG" id="mcos:GM418_10005"/>
<dbReference type="PROSITE" id="PS52016">
    <property type="entry name" value="TONB_DEPENDENT_REC_3"/>
    <property type="match status" value="1"/>
</dbReference>
<dbReference type="Gene3D" id="2.60.40.1120">
    <property type="entry name" value="Carboxypeptidase-like, regulatory domain"/>
    <property type="match status" value="1"/>
</dbReference>
<feature type="chain" id="PRO_5026298001" evidence="12">
    <location>
        <begin position="21"/>
        <end position="804"/>
    </location>
</feature>
<dbReference type="SUPFAM" id="SSF49464">
    <property type="entry name" value="Carboxypeptidase regulatory domain-like"/>
    <property type="match status" value="1"/>
</dbReference>
<gene>
    <name evidence="15" type="ORF">GM418_10005</name>
</gene>
<keyword evidence="8 15" id="KW-0675">Receptor</keyword>
<evidence type="ECO:0000256" key="1">
    <source>
        <dbReference type="ARBA" id="ARBA00004571"/>
    </source>
</evidence>
<dbReference type="GO" id="GO:0044718">
    <property type="term" value="P:siderophore transmembrane transport"/>
    <property type="evidence" value="ECO:0007669"/>
    <property type="project" value="TreeGrafter"/>
</dbReference>
<comment type="subcellular location">
    <subcellularLocation>
        <location evidence="1 10">Cell outer membrane</location>
        <topology evidence="1 10">Multi-pass membrane protein</topology>
    </subcellularLocation>
</comment>
<dbReference type="InterPro" id="IPR008969">
    <property type="entry name" value="CarboxyPept-like_regulatory"/>
</dbReference>